<evidence type="ECO:0000259" key="1">
    <source>
        <dbReference type="PROSITE" id="PS50830"/>
    </source>
</evidence>
<gene>
    <name evidence="3" type="primary">LOC110749250</name>
</gene>
<dbReference type="Pfam" id="PF00565">
    <property type="entry name" value="SNase"/>
    <property type="match status" value="2"/>
</dbReference>
<accession>A0A6P5RVA0</accession>
<dbReference type="PROSITE" id="PS50830">
    <property type="entry name" value="TNASE_3"/>
    <property type="match status" value="2"/>
</dbReference>
<dbReference type="InterPro" id="IPR016071">
    <property type="entry name" value="Staphylococal_nuclease_OB-fold"/>
</dbReference>
<dbReference type="Proteomes" id="UP000515124">
    <property type="component" value="Unplaced"/>
</dbReference>
<dbReference type="GO" id="GO:0004518">
    <property type="term" value="F:nuclease activity"/>
    <property type="evidence" value="ECO:0007669"/>
    <property type="project" value="TreeGrafter"/>
</dbReference>
<name>A0A6P5RVA0_PRUAV</name>
<feature type="domain" description="TNase-like" evidence="1">
    <location>
        <begin position="228"/>
        <end position="385"/>
    </location>
</feature>
<feature type="domain" description="TNase-like" evidence="1">
    <location>
        <begin position="35"/>
        <end position="184"/>
    </location>
</feature>
<dbReference type="SUPFAM" id="SSF50199">
    <property type="entry name" value="Staphylococcal nuclease"/>
    <property type="match status" value="2"/>
</dbReference>
<dbReference type="GO" id="GO:0003723">
    <property type="term" value="F:RNA binding"/>
    <property type="evidence" value="ECO:0007669"/>
    <property type="project" value="TreeGrafter"/>
</dbReference>
<keyword evidence="2" id="KW-1185">Reference proteome</keyword>
<reference evidence="3" key="1">
    <citation type="submission" date="2025-08" db="UniProtKB">
        <authorList>
            <consortium name="RefSeq"/>
        </authorList>
    </citation>
    <scope>IDENTIFICATION</scope>
</reference>
<dbReference type="InterPro" id="IPR035437">
    <property type="entry name" value="SNase_OB-fold_sf"/>
</dbReference>
<proteinExistence type="predicted"/>
<dbReference type="KEGG" id="pavi:110749250"/>
<dbReference type="GO" id="GO:0006402">
    <property type="term" value="P:mRNA catabolic process"/>
    <property type="evidence" value="ECO:0007669"/>
    <property type="project" value="TreeGrafter"/>
</dbReference>
<dbReference type="GO" id="GO:0005829">
    <property type="term" value="C:cytosol"/>
    <property type="evidence" value="ECO:0007669"/>
    <property type="project" value="TreeGrafter"/>
</dbReference>
<protein>
    <submittedName>
        <fullName evidence="3">Ribonuclease TUDOR 1-like</fullName>
    </submittedName>
</protein>
<dbReference type="PANTHER" id="PTHR12302">
    <property type="entry name" value="EBNA2 BINDING PROTEIN P100"/>
    <property type="match status" value="1"/>
</dbReference>
<dbReference type="GO" id="GO:0005634">
    <property type="term" value="C:nucleus"/>
    <property type="evidence" value="ECO:0007669"/>
    <property type="project" value="TreeGrafter"/>
</dbReference>
<dbReference type="AlphaFoldDB" id="A0A6P5RVA0"/>
<sequence>MMELKNEDYEANEGRSRVREDYVPQPTALERIPHQNFIGTVVEIVSGDHIIIVADDSFKDSSEHEYEVLLSSISCPKSGGGGVEPEAYAYEAKEFVRALLIGRQVHVELEYSRKHGIENMKTYHHGSVFLVTALDSQNVSELVVAEGLATVLKRDDIEVVSNYYDALCNAESSAILNKKGMHSGVDPPVMDIKDVSDATWQEAGNASNHIFLYLYGKYNKVPAVVESVIHTNSRNKIILFIQQYGQTWRIAFSLYGVIWPRDEEPYAAEAFRLLRRTILQRRVEVELSTNHPIDYDGYFVGTLLLESNTHVAIPLLQAGLAKWKESIPKALMTTNFDKAQKSERTKKLKMWEKKMEGEYPEGTYDYELDKAQKSARTKKLKMWENYVEPSYQCTGAVEGDI</sequence>
<evidence type="ECO:0000313" key="2">
    <source>
        <dbReference type="Proteomes" id="UP000515124"/>
    </source>
</evidence>
<dbReference type="RefSeq" id="XP_021805011.1">
    <property type="nucleotide sequence ID" value="XM_021949319.1"/>
</dbReference>
<dbReference type="PANTHER" id="PTHR12302:SF2">
    <property type="entry name" value="STAPHYLOCOCCAL NUCLEASE DOMAIN-CONTAINING PROTEIN 1"/>
    <property type="match status" value="1"/>
</dbReference>
<evidence type="ECO:0000313" key="3">
    <source>
        <dbReference type="RefSeq" id="XP_021805011.1"/>
    </source>
</evidence>
<dbReference type="Gene3D" id="2.40.50.90">
    <property type="match status" value="2"/>
</dbReference>
<dbReference type="GeneID" id="110749250"/>
<organism evidence="2 3">
    <name type="scientific">Prunus avium</name>
    <name type="common">Cherry</name>
    <name type="synonym">Cerasus avium</name>
    <dbReference type="NCBI Taxonomy" id="42229"/>
    <lineage>
        <taxon>Eukaryota</taxon>
        <taxon>Viridiplantae</taxon>
        <taxon>Streptophyta</taxon>
        <taxon>Embryophyta</taxon>
        <taxon>Tracheophyta</taxon>
        <taxon>Spermatophyta</taxon>
        <taxon>Magnoliopsida</taxon>
        <taxon>eudicotyledons</taxon>
        <taxon>Gunneridae</taxon>
        <taxon>Pentapetalae</taxon>
        <taxon>rosids</taxon>
        <taxon>fabids</taxon>
        <taxon>Rosales</taxon>
        <taxon>Rosaceae</taxon>
        <taxon>Amygdaloideae</taxon>
        <taxon>Amygdaleae</taxon>
        <taxon>Prunus</taxon>
    </lineage>
</organism>
<dbReference type="SMART" id="SM00318">
    <property type="entry name" value="SNc"/>
    <property type="match status" value="2"/>
</dbReference>